<gene>
    <name evidence="2" type="ORF">IFE08_01015</name>
</gene>
<dbReference type="RefSeq" id="WP_194076472.1">
    <property type="nucleotide sequence ID" value="NZ_CP061839.1"/>
</dbReference>
<evidence type="ECO:0000313" key="2">
    <source>
        <dbReference type="EMBL" id="QOW61033.1"/>
    </source>
</evidence>
<dbReference type="Proteomes" id="UP000593915">
    <property type="component" value="Chromosome"/>
</dbReference>
<reference evidence="2 3" key="1">
    <citation type="submission" date="2020-09" db="EMBL/GenBank/DDBJ databases">
        <title>Characterization of Treponema spp. from bovine digital dermatitis in Korea.</title>
        <authorList>
            <person name="Espiritu H.M."/>
            <person name="Cho Y.I."/>
            <person name="Mamuad L."/>
        </authorList>
    </citation>
    <scope>NUCLEOTIDE SEQUENCE [LARGE SCALE GENOMIC DNA]</scope>
    <source>
        <strain evidence="2 3">KS1</strain>
    </source>
</reference>
<protein>
    <submittedName>
        <fullName evidence="2">Uncharacterized protein</fullName>
    </submittedName>
</protein>
<feature type="transmembrane region" description="Helical" evidence="1">
    <location>
        <begin position="106"/>
        <end position="136"/>
    </location>
</feature>
<sequence length="146" mass="16943">MEFGWINILGFSIVLLILIPNVIYTAKQKKDKMKMEVPHYLTVCEQVGRYSCIVLMWLPLLVWKFGFESEEEFLIYLIANGVLLLGYYLLWVLYAKKKTLSKAMALAIIPTMIFFLSGVLLRHWFLVVVASLFGFAHGKITYMTHK</sequence>
<feature type="transmembrane region" description="Helical" evidence="1">
    <location>
        <begin position="47"/>
        <end position="67"/>
    </location>
</feature>
<name>A0A7S6WPP2_9SPIR</name>
<keyword evidence="1" id="KW-1133">Transmembrane helix</keyword>
<organism evidence="2 3">
    <name type="scientific">Treponema pedis</name>
    <dbReference type="NCBI Taxonomy" id="409322"/>
    <lineage>
        <taxon>Bacteria</taxon>
        <taxon>Pseudomonadati</taxon>
        <taxon>Spirochaetota</taxon>
        <taxon>Spirochaetia</taxon>
        <taxon>Spirochaetales</taxon>
        <taxon>Treponemataceae</taxon>
        <taxon>Treponema</taxon>
    </lineage>
</organism>
<accession>A0A7S6WPP2</accession>
<evidence type="ECO:0000313" key="3">
    <source>
        <dbReference type="Proteomes" id="UP000593915"/>
    </source>
</evidence>
<dbReference type="EMBL" id="CP061839">
    <property type="protein sequence ID" value="QOW61033.1"/>
    <property type="molecule type" value="Genomic_DNA"/>
</dbReference>
<evidence type="ECO:0000256" key="1">
    <source>
        <dbReference type="SAM" id="Phobius"/>
    </source>
</evidence>
<keyword evidence="1" id="KW-0812">Transmembrane</keyword>
<keyword evidence="1" id="KW-0472">Membrane</keyword>
<proteinExistence type="predicted"/>
<feature type="transmembrane region" description="Helical" evidence="1">
    <location>
        <begin position="6"/>
        <end position="26"/>
    </location>
</feature>
<dbReference type="AlphaFoldDB" id="A0A7S6WPP2"/>
<feature type="transmembrane region" description="Helical" evidence="1">
    <location>
        <begin position="73"/>
        <end position="94"/>
    </location>
</feature>